<feature type="compositionally biased region" description="Polar residues" evidence="1">
    <location>
        <begin position="262"/>
        <end position="307"/>
    </location>
</feature>
<feature type="compositionally biased region" description="Polar residues" evidence="1">
    <location>
        <begin position="130"/>
        <end position="151"/>
    </location>
</feature>
<name>A0A2T3AA41_9PEZI</name>
<reference evidence="2 3" key="1">
    <citation type="journal article" date="2018" name="Mycol. Prog.">
        <title>Coniella lustricola, a new species from submerged detritus.</title>
        <authorList>
            <person name="Raudabaugh D.B."/>
            <person name="Iturriaga T."/>
            <person name="Carver A."/>
            <person name="Mondo S."/>
            <person name="Pangilinan J."/>
            <person name="Lipzen A."/>
            <person name="He G."/>
            <person name="Amirebrahimi M."/>
            <person name="Grigoriev I.V."/>
            <person name="Miller A.N."/>
        </authorList>
    </citation>
    <scope>NUCLEOTIDE SEQUENCE [LARGE SCALE GENOMIC DNA]</scope>
    <source>
        <strain evidence="2 3">B22-T-1</strain>
    </source>
</reference>
<feature type="compositionally biased region" description="Polar residues" evidence="1">
    <location>
        <begin position="160"/>
        <end position="177"/>
    </location>
</feature>
<evidence type="ECO:0000256" key="1">
    <source>
        <dbReference type="SAM" id="MobiDB-lite"/>
    </source>
</evidence>
<evidence type="ECO:0000313" key="3">
    <source>
        <dbReference type="Proteomes" id="UP000241462"/>
    </source>
</evidence>
<keyword evidence="3" id="KW-1185">Reference proteome</keyword>
<sequence length="589" mass="63812">MASLSDLASHHFHDHDSHRNHSLHNYHHSRSASHRSSSASKIAKGARGSHKVKPMLKRLASTSSPKNSLDLDRGWEDQVVDLGYNTPTSYDASRPSMSPSLRDVNFHFPPAWEPTGYSSAGEAASGPLGATSTSIPGRASGTATPVGSGPSSGAEPPAVLTSSSSLLHNGATASARNISRGRYQHTRSASAASHVSIGTSGSSHRPGGSFVHPFQQTPRTSTPPLTYANSFTSFERENNPARDYSPTIITENEDDDDLDNPPHTSNPTSQSFAASSHLNRPQPSNSHSTTSLRRPSLASQRTSSLSDMRNHLVNNHHSHTTSSSGNSSHAAPLRVNTTPAFPRSVPTSARLALASLTTPNSASDLHLSMSPTDSPRPSIHLASPATASTSTMTPFRTSLEGTFRLRSRSDIETGARHEDIREARRKFEETERLKQEKYEAEQRRKQERRAEKERAAAARRNTGGSEVSIGGRPSFSRRRSPPTASAVGSSISGSRRARSHRSTTSHHGGAATATTMTVMNEKTEGVSTGFLSSNYESMAGGDMPNYEQDLNDVHFDTPMRANTTKRKTQSYWTAFVLWFRTRLLKLGRH</sequence>
<organism evidence="2 3">
    <name type="scientific">Coniella lustricola</name>
    <dbReference type="NCBI Taxonomy" id="2025994"/>
    <lineage>
        <taxon>Eukaryota</taxon>
        <taxon>Fungi</taxon>
        <taxon>Dikarya</taxon>
        <taxon>Ascomycota</taxon>
        <taxon>Pezizomycotina</taxon>
        <taxon>Sordariomycetes</taxon>
        <taxon>Sordariomycetidae</taxon>
        <taxon>Diaporthales</taxon>
        <taxon>Schizoparmaceae</taxon>
        <taxon>Coniella</taxon>
    </lineage>
</organism>
<feature type="region of interest" description="Disordered" evidence="1">
    <location>
        <begin position="1"/>
        <end position="72"/>
    </location>
</feature>
<feature type="compositionally biased region" description="Low complexity" evidence="1">
    <location>
        <begin position="320"/>
        <end position="329"/>
    </location>
</feature>
<dbReference type="OrthoDB" id="5377213at2759"/>
<dbReference type="InParanoid" id="A0A2T3AA41"/>
<evidence type="ECO:0000313" key="2">
    <source>
        <dbReference type="EMBL" id="PSR88522.1"/>
    </source>
</evidence>
<feature type="region of interest" description="Disordered" evidence="1">
    <location>
        <begin position="429"/>
        <end position="519"/>
    </location>
</feature>
<feature type="compositionally biased region" description="Basic residues" evidence="1">
    <location>
        <begin position="495"/>
        <end position="504"/>
    </location>
</feature>
<proteinExistence type="predicted"/>
<feature type="compositionally biased region" description="Polar residues" evidence="1">
    <location>
        <begin position="186"/>
        <end position="203"/>
    </location>
</feature>
<feature type="compositionally biased region" description="Basic and acidic residues" evidence="1">
    <location>
        <begin position="8"/>
        <end position="19"/>
    </location>
</feature>
<feature type="region of interest" description="Disordered" evidence="1">
    <location>
        <begin position="118"/>
        <end position="342"/>
    </location>
</feature>
<feature type="compositionally biased region" description="Low complexity" evidence="1">
    <location>
        <begin position="505"/>
        <end position="515"/>
    </location>
</feature>
<dbReference type="AlphaFoldDB" id="A0A2T3AA41"/>
<accession>A0A2T3AA41</accession>
<dbReference type="EMBL" id="KZ678428">
    <property type="protein sequence ID" value="PSR88522.1"/>
    <property type="molecule type" value="Genomic_DNA"/>
</dbReference>
<feature type="compositionally biased region" description="Basic and acidic residues" evidence="1">
    <location>
        <begin position="429"/>
        <end position="456"/>
    </location>
</feature>
<feature type="compositionally biased region" description="Basic residues" evidence="1">
    <location>
        <begin position="47"/>
        <end position="56"/>
    </location>
</feature>
<feature type="compositionally biased region" description="Polar residues" evidence="1">
    <location>
        <begin position="214"/>
        <end position="233"/>
    </location>
</feature>
<protein>
    <submittedName>
        <fullName evidence="2">Uncharacterized protein</fullName>
    </submittedName>
</protein>
<dbReference type="Proteomes" id="UP000241462">
    <property type="component" value="Unassembled WGS sequence"/>
</dbReference>
<gene>
    <name evidence="2" type="ORF">BD289DRAFT_452761</name>
</gene>
<feature type="compositionally biased region" description="Low complexity" evidence="1">
    <location>
        <begin position="481"/>
        <end position="494"/>
    </location>
</feature>
<dbReference type="STRING" id="2025994.A0A2T3AA41"/>
<feature type="compositionally biased region" description="Basic residues" evidence="1">
    <location>
        <begin position="20"/>
        <end position="33"/>
    </location>
</feature>